<dbReference type="RefSeq" id="WP_161894237.1">
    <property type="nucleotide sequence ID" value="NZ_BJOV01000002.1"/>
</dbReference>
<dbReference type="Pfam" id="PF01965">
    <property type="entry name" value="DJ-1_PfpI"/>
    <property type="match status" value="1"/>
</dbReference>
<dbReference type="InterPro" id="IPR018060">
    <property type="entry name" value="HTH_AraC"/>
</dbReference>
<dbReference type="OrthoDB" id="3992151at2"/>
<dbReference type="CDD" id="cd03137">
    <property type="entry name" value="GATase1_AraC_1"/>
    <property type="match status" value="1"/>
</dbReference>
<proteinExistence type="predicted"/>
<name>A0A7I9V4I3_9ACTN</name>
<comment type="caution">
    <text evidence="4">The sequence shown here is derived from an EMBL/GenBank/DDBJ whole genome shotgun (WGS) entry which is preliminary data.</text>
</comment>
<dbReference type="InterPro" id="IPR009057">
    <property type="entry name" value="Homeodomain-like_sf"/>
</dbReference>
<dbReference type="InterPro" id="IPR052158">
    <property type="entry name" value="INH-QAR"/>
</dbReference>
<dbReference type="Proteomes" id="UP000444960">
    <property type="component" value="Unassembled WGS sequence"/>
</dbReference>
<accession>A0A7I9V4I3</accession>
<dbReference type="PROSITE" id="PS01124">
    <property type="entry name" value="HTH_ARAC_FAMILY_2"/>
    <property type="match status" value="1"/>
</dbReference>
<evidence type="ECO:0000313" key="4">
    <source>
        <dbReference type="EMBL" id="GEE00328.1"/>
    </source>
</evidence>
<dbReference type="SMART" id="SM00342">
    <property type="entry name" value="HTH_ARAC"/>
    <property type="match status" value="1"/>
</dbReference>
<dbReference type="SUPFAM" id="SSF52317">
    <property type="entry name" value="Class I glutamine amidotransferase-like"/>
    <property type="match status" value="1"/>
</dbReference>
<protein>
    <submittedName>
        <fullName evidence="4">AraC family transcriptional regulator</fullName>
    </submittedName>
</protein>
<reference evidence="5" key="1">
    <citation type="submission" date="2019-06" db="EMBL/GenBank/DDBJ databases">
        <title>Gordonia isolated from sludge of a wastewater treatment plant.</title>
        <authorList>
            <person name="Tamura T."/>
            <person name="Aoyama K."/>
            <person name="Kang Y."/>
            <person name="Saito S."/>
            <person name="Akiyama N."/>
            <person name="Yazawa K."/>
            <person name="Gonoi T."/>
            <person name="Mikami Y."/>
        </authorList>
    </citation>
    <scope>NUCLEOTIDE SEQUENCE [LARGE SCALE GENOMIC DNA]</scope>
    <source>
        <strain evidence="5">NBRC 107696</strain>
    </source>
</reference>
<evidence type="ECO:0000313" key="5">
    <source>
        <dbReference type="Proteomes" id="UP000444960"/>
    </source>
</evidence>
<dbReference type="Gene3D" id="1.10.10.60">
    <property type="entry name" value="Homeodomain-like"/>
    <property type="match status" value="1"/>
</dbReference>
<organism evidence="4 5">
    <name type="scientific">Gordonia spumicola</name>
    <dbReference type="NCBI Taxonomy" id="589161"/>
    <lineage>
        <taxon>Bacteria</taxon>
        <taxon>Bacillati</taxon>
        <taxon>Actinomycetota</taxon>
        <taxon>Actinomycetes</taxon>
        <taxon>Mycobacteriales</taxon>
        <taxon>Gordoniaceae</taxon>
        <taxon>Gordonia</taxon>
    </lineage>
</organism>
<dbReference type="Pfam" id="PF12833">
    <property type="entry name" value="HTH_18"/>
    <property type="match status" value="1"/>
</dbReference>
<evidence type="ECO:0000256" key="2">
    <source>
        <dbReference type="ARBA" id="ARBA00023163"/>
    </source>
</evidence>
<dbReference type="PANTHER" id="PTHR43130">
    <property type="entry name" value="ARAC-FAMILY TRANSCRIPTIONAL REGULATOR"/>
    <property type="match status" value="1"/>
</dbReference>
<dbReference type="PANTHER" id="PTHR43130:SF3">
    <property type="entry name" value="HTH-TYPE TRANSCRIPTIONAL REGULATOR RV1931C"/>
    <property type="match status" value="1"/>
</dbReference>
<sequence>MHTVAVLLIEPVIGFDATIAPTCFGKADDADGNPLYEVVTCSVDGGPVTSTNGYSIVPQSDASVLARADTVVVPGTKCPQARSVGELPDDLRAALGSIRPDARLVSICTGAFILAAAGLLDGRPVTTHWQAGADLARMHPSVSLVEHVLYVDDGDVLTSAGVAAGVDLCLHIIRTDHGTAAAARVARYCVLPPVREGTHPQFVDRPIPSRGEGSTSDVRRWAAENPAENLSVDRLARQCGMSARTFNRRFREETGQTPGSWVQRLRLDHARELLERTDLPIETVAERSGLGTAASLRVHLRRDTGMPPAMYRRAFAAAV</sequence>
<dbReference type="AlphaFoldDB" id="A0A7I9V4I3"/>
<dbReference type="EMBL" id="BJOV01000002">
    <property type="protein sequence ID" value="GEE00328.1"/>
    <property type="molecule type" value="Genomic_DNA"/>
</dbReference>
<dbReference type="GO" id="GO:0003700">
    <property type="term" value="F:DNA-binding transcription factor activity"/>
    <property type="evidence" value="ECO:0007669"/>
    <property type="project" value="InterPro"/>
</dbReference>
<dbReference type="InterPro" id="IPR029062">
    <property type="entry name" value="Class_I_gatase-like"/>
</dbReference>
<keyword evidence="5" id="KW-1185">Reference proteome</keyword>
<dbReference type="SUPFAM" id="SSF46689">
    <property type="entry name" value="Homeodomain-like"/>
    <property type="match status" value="2"/>
</dbReference>
<dbReference type="InterPro" id="IPR002818">
    <property type="entry name" value="DJ-1/PfpI"/>
</dbReference>
<dbReference type="Gene3D" id="3.40.50.880">
    <property type="match status" value="1"/>
</dbReference>
<keyword evidence="1" id="KW-0805">Transcription regulation</keyword>
<gene>
    <name evidence="4" type="ORF">nbrc107696_07740</name>
</gene>
<feature type="domain" description="HTH araC/xylS-type" evidence="3">
    <location>
        <begin position="216"/>
        <end position="314"/>
    </location>
</feature>
<keyword evidence="2" id="KW-0804">Transcription</keyword>
<dbReference type="GO" id="GO:0043565">
    <property type="term" value="F:sequence-specific DNA binding"/>
    <property type="evidence" value="ECO:0007669"/>
    <property type="project" value="InterPro"/>
</dbReference>
<evidence type="ECO:0000259" key="3">
    <source>
        <dbReference type="PROSITE" id="PS01124"/>
    </source>
</evidence>
<evidence type="ECO:0000256" key="1">
    <source>
        <dbReference type="ARBA" id="ARBA00023015"/>
    </source>
</evidence>